<organism evidence="1">
    <name type="scientific">Methylobacterium bullatum</name>
    <dbReference type="NCBI Taxonomy" id="570505"/>
    <lineage>
        <taxon>Bacteria</taxon>
        <taxon>Pseudomonadati</taxon>
        <taxon>Pseudomonadota</taxon>
        <taxon>Alphaproteobacteria</taxon>
        <taxon>Hyphomicrobiales</taxon>
        <taxon>Methylobacteriaceae</taxon>
        <taxon>Methylobacterium</taxon>
    </lineage>
</organism>
<protein>
    <submittedName>
        <fullName evidence="1">Uncharacterized protein</fullName>
    </submittedName>
</protein>
<gene>
    <name evidence="1" type="ORF">MBLL_03313</name>
</gene>
<proteinExistence type="predicted"/>
<accession>A0A679KGM3</accession>
<reference evidence="1" key="1">
    <citation type="submission" date="2019-12" db="EMBL/GenBank/DDBJ databases">
        <authorList>
            <person name="Cremers G."/>
        </authorList>
    </citation>
    <scope>NUCLEOTIDE SEQUENCE</scope>
    <source>
        <strain evidence="1">Mbul2</strain>
    </source>
</reference>
<evidence type="ECO:0000313" key="1">
    <source>
        <dbReference type="EMBL" id="CAA2144195.1"/>
    </source>
</evidence>
<sequence>MPGSGDDRLRPGRNRIVHVPYVGLAGIVAKPDAMMRSGQIAGRSAHRSMAAAVALVGSAAVTYALEPPRWQLKGVETLTSRIGTGNGNGDAQEVDEARGSVVRTISRKAC</sequence>
<name>A0A679KGM3_9HYPH</name>
<dbReference type="AlphaFoldDB" id="A0A679KGM3"/>
<dbReference type="EMBL" id="LR743511">
    <property type="protein sequence ID" value="CAA2144195.1"/>
    <property type="molecule type" value="Genomic_DNA"/>
</dbReference>